<organism evidence="2 3">
    <name type="scientific">Blastomyces parvus</name>
    <dbReference type="NCBI Taxonomy" id="2060905"/>
    <lineage>
        <taxon>Eukaryota</taxon>
        <taxon>Fungi</taxon>
        <taxon>Dikarya</taxon>
        <taxon>Ascomycota</taxon>
        <taxon>Pezizomycotina</taxon>
        <taxon>Eurotiomycetes</taxon>
        <taxon>Eurotiomycetidae</taxon>
        <taxon>Onygenales</taxon>
        <taxon>Ajellomycetaceae</taxon>
        <taxon>Blastomyces</taxon>
    </lineage>
</organism>
<feature type="region of interest" description="Disordered" evidence="1">
    <location>
        <begin position="1"/>
        <end position="27"/>
    </location>
</feature>
<dbReference type="Proteomes" id="UP000224080">
    <property type="component" value="Unassembled WGS sequence"/>
</dbReference>
<proteinExistence type="predicted"/>
<gene>
    <name evidence="2" type="ORF">GX51_05432</name>
</gene>
<protein>
    <submittedName>
        <fullName evidence="2">Uncharacterized protein</fullName>
    </submittedName>
</protein>
<evidence type="ECO:0000313" key="2">
    <source>
        <dbReference type="EMBL" id="PGH01116.1"/>
    </source>
</evidence>
<accession>A0A2B7WWD8</accession>
<evidence type="ECO:0000313" key="3">
    <source>
        <dbReference type="Proteomes" id="UP000224080"/>
    </source>
</evidence>
<keyword evidence="3" id="KW-1185">Reference proteome</keyword>
<sequence>MTPPVERLNPERLSPIERHGQSKIPASLMPHRNGMLFLTLNTIIEVPTVWNTSGYGRHFRLGILSLLPLVTDQDTQYLMRPEMDKGNRNQEPDAKYQQVEKMKYEVSTGQLLHTLRALERG</sequence>
<comment type="caution">
    <text evidence="2">The sequence shown here is derived from an EMBL/GenBank/DDBJ whole genome shotgun (WGS) entry which is preliminary data.</text>
</comment>
<dbReference type="AlphaFoldDB" id="A0A2B7WWD8"/>
<feature type="compositionally biased region" description="Basic and acidic residues" evidence="1">
    <location>
        <begin position="8"/>
        <end position="20"/>
    </location>
</feature>
<name>A0A2B7WWD8_9EURO</name>
<evidence type="ECO:0000256" key="1">
    <source>
        <dbReference type="SAM" id="MobiDB-lite"/>
    </source>
</evidence>
<reference evidence="2 3" key="1">
    <citation type="submission" date="2017-10" db="EMBL/GenBank/DDBJ databases">
        <title>Comparative genomics in systemic dimorphic fungi from Ajellomycetaceae.</title>
        <authorList>
            <person name="Munoz J.F."/>
            <person name="Mcewen J.G."/>
            <person name="Clay O.K."/>
            <person name="Cuomo C.A."/>
        </authorList>
    </citation>
    <scope>NUCLEOTIDE SEQUENCE [LARGE SCALE GENOMIC DNA]</scope>
    <source>
        <strain evidence="2 3">UAMH130</strain>
    </source>
</reference>
<dbReference type="EMBL" id="PDNC01000076">
    <property type="protein sequence ID" value="PGH01116.1"/>
    <property type="molecule type" value="Genomic_DNA"/>
</dbReference>